<feature type="compositionally biased region" description="Basic and acidic residues" evidence="1">
    <location>
        <begin position="56"/>
        <end position="75"/>
    </location>
</feature>
<evidence type="ECO:0000256" key="1">
    <source>
        <dbReference type="SAM" id="MobiDB-lite"/>
    </source>
</evidence>
<feature type="compositionally biased region" description="Low complexity" evidence="1">
    <location>
        <begin position="129"/>
        <end position="151"/>
    </location>
</feature>
<proteinExistence type="predicted"/>
<reference evidence="2 3" key="1">
    <citation type="journal article" date="2020" name="Nat. Food">
        <title>A phased Vanilla planifolia genome enables genetic improvement of flavour and production.</title>
        <authorList>
            <person name="Hasing T."/>
            <person name="Tang H."/>
            <person name="Brym M."/>
            <person name="Khazi F."/>
            <person name="Huang T."/>
            <person name="Chambers A.H."/>
        </authorList>
    </citation>
    <scope>NUCLEOTIDE SEQUENCE [LARGE SCALE GENOMIC DNA]</scope>
    <source>
        <tissue evidence="2">Leaf</tissue>
    </source>
</reference>
<dbReference type="InterPro" id="IPR007789">
    <property type="entry name" value="DUF688"/>
</dbReference>
<evidence type="ECO:0000313" key="3">
    <source>
        <dbReference type="Proteomes" id="UP000639772"/>
    </source>
</evidence>
<name>A0A835VNG2_VANPL</name>
<feature type="compositionally biased region" description="Polar residues" evidence="1">
    <location>
        <begin position="10"/>
        <end position="20"/>
    </location>
</feature>
<accession>A0A835VNG2</accession>
<dbReference type="EMBL" id="JADCNM010000001">
    <property type="protein sequence ID" value="KAG0503171.1"/>
    <property type="molecule type" value="Genomic_DNA"/>
</dbReference>
<feature type="region of interest" description="Disordered" evidence="1">
    <location>
        <begin position="121"/>
        <end position="153"/>
    </location>
</feature>
<dbReference type="PANTHER" id="PTHR34371">
    <property type="entry name" value="OS01G0551000 PROTEIN"/>
    <property type="match status" value="1"/>
</dbReference>
<sequence length="177" mass="19404">MEHAAELNQEETSLSGSPELSPTPFHLIFHPLHRQRPEPTGVKTPPLRRPGSIPFHWEEAPGRPRRSLHPDRLDFAPDSSSKPNQTASPGLDLPPCLAGASHGIELSSPASCYGFPLRKKHCNRKGKHSCSSSSSSRSTSSSSGFQHSSSSTAHLWGNFYGSVKQLVSSRRDRKVEF</sequence>
<protein>
    <submittedName>
        <fullName evidence="2">Uncharacterized protein</fullName>
    </submittedName>
</protein>
<dbReference type="PANTHER" id="PTHR34371:SF6">
    <property type="entry name" value="MEMBRANE-ASSOCIATED KINASE REGULATOR 6"/>
    <property type="match status" value="1"/>
</dbReference>
<dbReference type="Proteomes" id="UP000639772">
    <property type="component" value="Chromosome 1"/>
</dbReference>
<dbReference type="Pfam" id="PF05097">
    <property type="entry name" value="DUF688"/>
    <property type="match status" value="1"/>
</dbReference>
<comment type="caution">
    <text evidence="2">The sequence shown here is derived from an EMBL/GenBank/DDBJ whole genome shotgun (WGS) entry which is preliminary data.</text>
</comment>
<feature type="region of interest" description="Disordered" evidence="1">
    <location>
        <begin position="1"/>
        <end position="100"/>
    </location>
</feature>
<organism evidence="2 3">
    <name type="scientific">Vanilla planifolia</name>
    <name type="common">Vanilla</name>
    <dbReference type="NCBI Taxonomy" id="51239"/>
    <lineage>
        <taxon>Eukaryota</taxon>
        <taxon>Viridiplantae</taxon>
        <taxon>Streptophyta</taxon>
        <taxon>Embryophyta</taxon>
        <taxon>Tracheophyta</taxon>
        <taxon>Spermatophyta</taxon>
        <taxon>Magnoliopsida</taxon>
        <taxon>Liliopsida</taxon>
        <taxon>Asparagales</taxon>
        <taxon>Orchidaceae</taxon>
        <taxon>Vanilloideae</taxon>
        <taxon>Vanilleae</taxon>
        <taxon>Vanilla</taxon>
    </lineage>
</organism>
<dbReference type="AlphaFoldDB" id="A0A835VNG2"/>
<gene>
    <name evidence="2" type="ORF">HPP92_003243</name>
</gene>
<feature type="compositionally biased region" description="Polar residues" evidence="1">
    <location>
        <begin position="78"/>
        <end position="88"/>
    </location>
</feature>
<dbReference type="OrthoDB" id="1934555at2759"/>
<evidence type="ECO:0000313" key="2">
    <source>
        <dbReference type="EMBL" id="KAG0503171.1"/>
    </source>
</evidence>